<dbReference type="RefSeq" id="WP_341369373.1">
    <property type="nucleotide sequence ID" value="NZ_JBBPCO010000001.1"/>
</dbReference>
<keyword evidence="2" id="KW-1185">Reference proteome</keyword>
<protein>
    <submittedName>
        <fullName evidence="1">Uncharacterized protein</fullName>
    </submittedName>
</protein>
<evidence type="ECO:0000313" key="1">
    <source>
        <dbReference type="EMBL" id="MEK8088307.1"/>
    </source>
</evidence>
<accession>A0ABU9D412</accession>
<evidence type="ECO:0000313" key="2">
    <source>
        <dbReference type="Proteomes" id="UP001446205"/>
    </source>
</evidence>
<reference evidence="1 2" key="1">
    <citation type="submission" date="2024-04" db="EMBL/GenBank/DDBJ databases">
        <authorList>
            <person name="Abashina T."/>
            <person name="Shaikin A."/>
        </authorList>
    </citation>
    <scope>NUCLEOTIDE SEQUENCE [LARGE SCALE GENOMIC DNA]</scope>
    <source>
        <strain evidence="1 2">AAFK</strain>
    </source>
</reference>
<proteinExistence type="predicted"/>
<comment type="caution">
    <text evidence="1">The sequence shown here is derived from an EMBL/GenBank/DDBJ whole genome shotgun (WGS) entry which is preliminary data.</text>
</comment>
<sequence>MASSDPLNISLDGTQSRFEQAAQSVLTAFAQSDIKTGEQVTPPMLVDAVRQMLAVMQKLDKTEVWDPDLPEDDQEQIADYAIGFLQDLATWADRLNEKTARQAMDVTALGVAAWVIRHKGNIRTLEPVVNALAGLANVNQDPQHLLRIAQLMEQVILATDAPIRADLEKDPSRPWRILLMNHAITATRAQDTEQMEHAFELLLKYLPEDAPAFFQEGLQQVSQPGFAPAVKDLMKSYQQKSVGAMH</sequence>
<organism evidence="1 2">
    <name type="scientific">Thermithiobacillus plumbiphilus</name>
    <dbReference type="NCBI Taxonomy" id="1729899"/>
    <lineage>
        <taxon>Bacteria</taxon>
        <taxon>Pseudomonadati</taxon>
        <taxon>Pseudomonadota</taxon>
        <taxon>Acidithiobacillia</taxon>
        <taxon>Acidithiobacillales</taxon>
        <taxon>Thermithiobacillaceae</taxon>
        <taxon>Thermithiobacillus</taxon>
    </lineage>
</organism>
<dbReference type="EMBL" id="JBBPCO010000001">
    <property type="protein sequence ID" value="MEK8088307.1"/>
    <property type="molecule type" value="Genomic_DNA"/>
</dbReference>
<dbReference type="Proteomes" id="UP001446205">
    <property type="component" value="Unassembled WGS sequence"/>
</dbReference>
<gene>
    <name evidence="1" type="ORF">WOB96_00880</name>
</gene>
<name>A0ABU9D412_9PROT</name>